<dbReference type="PANTHER" id="PTHR37305:SF1">
    <property type="entry name" value="MEMBRANE PROTEIN"/>
    <property type="match status" value="1"/>
</dbReference>
<dbReference type="EMBL" id="JAAGPU010000019">
    <property type="protein sequence ID" value="NEU05369.1"/>
    <property type="molecule type" value="Genomic_DNA"/>
</dbReference>
<evidence type="ECO:0000256" key="1">
    <source>
        <dbReference type="SAM" id="Phobius"/>
    </source>
</evidence>
<accession>A0A6M0H432</accession>
<dbReference type="PANTHER" id="PTHR37305">
    <property type="entry name" value="INTEGRAL MEMBRANE PROTEIN-RELATED"/>
    <property type="match status" value="1"/>
</dbReference>
<protein>
    <submittedName>
        <fullName evidence="2">Uncharacterized protein</fullName>
    </submittedName>
</protein>
<dbReference type="Proteomes" id="UP000481872">
    <property type="component" value="Unassembled WGS sequence"/>
</dbReference>
<keyword evidence="1" id="KW-0472">Membrane</keyword>
<feature type="transmembrane region" description="Helical" evidence="1">
    <location>
        <begin position="112"/>
        <end position="137"/>
    </location>
</feature>
<dbReference type="RefSeq" id="WP_199870210.1">
    <property type="nucleotide sequence ID" value="NZ_JAAGPU010000019.1"/>
</dbReference>
<keyword evidence="1" id="KW-1133">Transmembrane helix</keyword>
<feature type="transmembrane region" description="Helical" evidence="1">
    <location>
        <begin position="235"/>
        <end position="253"/>
    </location>
</feature>
<keyword evidence="1" id="KW-0812">Transmembrane</keyword>
<evidence type="ECO:0000313" key="2">
    <source>
        <dbReference type="EMBL" id="NEU05369.1"/>
    </source>
</evidence>
<comment type="caution">
    <text evidence="2">The sequence shown here is derived from an EMBL/GenBank/DDBJ whole genome shotgun (WGS) entry which is preliminary data.</text>
</comment>
<organism evidence="2 3">
    <name type="scientific">Clostridium senegalense</name>
    <dbReference type="NCBI Taxonomy" id="1465809"/>
    <lineage>
        <taxon>Bacteria</taxon>
        <taxon>Bacillati</taxon>
        <taxon>Bacillota</taxon>
        <taxon>Clostridia</taxon>
        <taxon>Eubacteriales</taxon>
        <taxon>Clostridiaceae</taxon>
        <taxon>Clostridium</taxon>
    </lineage>
</organism>
<sequence length="261" mass="30160">MRGLILAEYERIFQRKSTKILFGISILFQIFNFMLLQVHWKNSTVILKRGVELPLDNLNYAVMQLLDFNVILIFIILPLYFSECLSLELDTGAYKMILLRPIKKWKLLVSKWIAIASTYALTLLCVYLTKTLIGYMFMPKVKSTKYFILTSSVGIGGSILYNLKYYLIIFLIHLSLLGITSLISTIVKKTILTFLGSIIFILTSIYLFKPMFDIFFKTTEIGYYILAGSYNFNNIYIVLIITLCCLGTSLFIWNKRIGKMV</sequence>
<keyword evidence="3" id="KW-1185">Reference proteome</keyword>
<feature type="transmembrane region" description="Helical" evidence="1">
    <location>
        <begin position="165"/>
        <end position="183"/>
    </location>
</feature>
<reference evidence="2 3" key="1">
    <citation type="submission" date="2020-02" db="EMBL/GenBank/DDBJ databases">
        <title>Genome assembly of a novel Clostridium senegalense strain.</title>
        <authorList>
            <person name="Gupta T.B."/>
            <person name="Jauregui R."/>
            <person name="Maclean P."/>
            <person name="Nawarathana A."/>
            <person name="Brightwell G."/>
        </authorList>
    </citation>
    <scope>NUCLEOTIDE SEQUENCE [LARGE SCALE GENOMIC DNA]</scope>
    <source>
        <strain evidence="2 3">AGRFS4</strain>
    </source>
</reference>
<feature type="transmembrane region" description="Helical" evidence="1">
    <location>
        <begin position="60"/>
        <end position="81"/>
    </location>
</feature>
<feature type="transmembrane region" description="Helical" evidence="1">
    <location>
        <begin position="20"/>
        <end position="40"/>
    </location>
</feature>
<proteinExistence type="predicted"/>
<feature type="transmembrane region" description="Helical" evidence="1">
    <location>
        <begin position="190"/>
        <end position="208"/>
    </location>
</feature>
<dbReference type="AlphaFoldDB" id="A0A6M0H432"/>
<name>A0A6M0H432_9CLOT</name>
<evidence type="ECO:0000313" key="3">
    <source>
        <dbReference type="Proteomes" id="UP000481872"/>
    </source>
</evidence>
<gene>
    <name evidence="2" type="ORF">G3M99_10990</name>
</gene>